<evidence type="ECO:0000313" key="2">
    <source>
        <dbReference type="Proteomes" id="UP000177230"/>
    </source>
</evidence>
<dbReference type="Proteomes" id="UP000177230">
    <property type="component" value="Unassembled WGS sequence"/>
</dbReference>
<protein>
    <submittedName>
        <fullName evidence="1">Uncharacterized protein</fullName>
    </submittedName>
</protein>
<name>A0A1F5R2U2_9BACT</name>
<dbReference type="AlphaFoldDB" id="A0A1F5R2U2"/>
<comment type="caution">
    <text evidence="1">The sequence shown here is derived from an EMBL/GenBank/DDBJ whole genome shotgun (WGS) entry which is preliminary data.</text>
</comment>
<sequence>MSSKEYTSKELVVVFICDPLNIQDISIDNLQKARQFDIAAKIPPGVILVDSKNNTEINIQTNRIEITNSQNLPFSDRNIVSFATDVIQALSDSCSTFSIKAVGLNLFAQCNMQNQNAAEWIADNFLKDKPKLEELLTEKVIGNSTRIFYGTPEQHHDLRFSPLQLNGSGLLVQQHFHEDIKLKIEEINVRLKQIQANEILHLENVFKKLITC</sequence>
<reference evidence="1 2" key="1">
    <citation type="journal article" date="2016" name="Nat. Commun.">
        <title>Thousands of microbial genomes shed light on interconnected biogeochemical processes in an aquifer system.</title>
        <authorList>
            <person name="Anantharaman K."/>
            <person name="Brown C.T."/>
            <person name="Hug L.A."/>
            <person name="Sharon I."/>
            <person name="Castelle C.J."/>
            <person name="Probst A.J."/>
            <person name="Thomas B.C."/>
            <person name="Singh A."/>
            <person name="Wilkins M.J."/>
            <person name="Karaoz U."/>
            <person name="Brodie E.L."/>
            <person name="Williams K.H."/>
            <person name="Hubbard S.S."/>
            <person name="Banfield J.F."/>
        </authorList>
    </citation>
    <scope>NUCLEOTIDE SEQUENCE [LARGE SCALE GENOMIC DNA]</scope>
</reference>
<accession>A0A1F5R2U2</accession>
<evidence type="ECO:0000313" key="1">
    <source>
        <dbReference type="EMBL" id="OGF08822.1"/>
    </source>
</evidence>
<organism evidence="1 2">
    <name type="scientific">Candidatus Edwardsbacteria bacterium GWF2_54_11</name>
    <dbReference type="NCBI Taxonomy" id="1817851"/>
    <lineage>
        <taxon>Bacteria</taxon>
        <taxon>Candidatus Edwardsiibacteriota</taxon>
    </lineage>
</organism>
<proteinExistence type="predicted"/>
<gene>
    <name evidence="1" type="ORF">A2024_00925</name>
</gene>
<dbReference type="EMBL" id="MFFM01000046">
    <property type="protein sequence ID" value="OGF08822.1"/>
    <property type="molecule type" value="Genomic_DNA"/>
</dbReference>